<evidence type="ECO:0000313" key="2">
    <source>
        <dbReference type="EMBL" id="EZA54563.1"/>
    </source>
</evidence>
<dbReference type="GO" id="GO:0004312">
    <property type="term" value="F:fatty acid synthase activity"/>
    <property type="evidence" value="ECO:0007669"/>
    <property type="project" value="TreeGrafter"/>
</dbReference>
<dbReference type="PANTHER" id="PTHR43775">
    <property type="entry name" value="FATTY ACID SYNTHASE"/>
    <property type="match status" value="1"/>
</dbReference>
<dbReference type="EMBL" id="KK107241">
    <property type="protein sequence ID" value="EZA54563.1"/>
    <property type="molecule type" value="Genomic_DNA"/>
</dbReference>
<sequence length="138" mass="15460">MGQAAIYLSLHKGCEVFTTVGTPEKRKFIRDTFPSIPEGHIGNSRDTSLEQMVLQQTKDRGVDIVLNSLAEEKLQASICCLTRDGCFLEIRKVDFLSDNLLDLSILSKEIKFFGVLLDNVFLASDEVKTYVQGVDKIM</sequence>
<evidence type="ECO:0000259" key="1">
    <source>
        <dbReference type="SMART" id="SM00829"/>
    </source>
</evidence>
<feature type="domain" description="Enoyl reductase (ER)" evidence="1">
    <location>
        <begin position="1"/>
        <end position="137"/>
    </location>
</feature>
<protein>
    <submittedName>
        <fullName evidence="2">Fatty acid synthase</fullName>
    </submittedName>
</protein>
<organism evidence="2 3">
    <name type="scientific">Ooceraea biroi</name>
    <name type="common">Clonal raider ant</name>
    <name type="synonym">Cerapachys biroi</name>
    <dbReference type="NCBI Taxonomy" id="2015173"/>
    <lineage>
        <taxon>Eukaryota</taxon>
        <taxon>Metazoa</taxon>
        <taxon>Ecdysozoa</taxon>
        <taxon>Arthropoda</taxon>
        <taxon>Hexapoda</taxon>
        <taxon>Insecta</taxon>
        <taxon>Pterygota</taxon>
        <taxon>Neoptera</taxon>
        <taxon>Endopterygota</taxon>
        <taxon>Hymenoptera</taxon>
        <taxon>Apocrita</taxon>
        <taxon>Aculeata</taxon>
        <taxon>Formicoidea</taxon>
        <taxon>Formicidae</taxon>
        <taxon>Dorylinae</taxon>
        <taxon>Ooceraea</taxon>
    </lineage>
</organism>
<name>A0A026WF34_OOCBI</name>
<dbReference type="InterPro" id="IPR050091">
    <property type="entry name" value="PKS_NRPS_Biosynth_Enz"/>
</dbReference>
<keyword evidence="3" id="KW-1185">Reference proteome</keyword>
<dbReference type="InterPro" id="IPR020843">
    <property type="entry name" value="ER"/>
</dbReference>
<dbReference type="InterPro" id="IPR013149">
    <property type="entry name" value="ADH-like_C"/>
</dbReference>
<proteinExistence type="predicted"/>
<dbReference type="STRING" id="2015173.A0A026WF34"/>
<dbReference type="Gene3D" id="3.90.180.10">
    <property type="entry name" value="Medium-chain alcohol dehydrogenases, catalytic domain"/>
    <property type="match status" value="1"/>
</dbReference>
<dbReference type="CDD" id="cd05195">
    <property type="entry name" value="enoyl_red"/>
    <property type="match status" value="1"/>
</dbReference>
<dbReference type="PANTHER" id="PTHR43775:SF23">
    <property type="entry name" value="FATTY ACID SYNTHASE 3"/>
    <property type="match status" value="1"/>
</dbReference>
<dbReference type="AlphaFoldDB" id="A0A026WF34"/>
<dbReference type="Proteomes" id="UP000053097">
    <property type="component" value="Unassembled WGS sequence"/>
</dbReference>
<evidence type="ECO:0000313" key="3">
    <source>
        <dbReference type="Proteomes" id="UP000053097"/>
    </source>
</evidence>
<gene>
    <name evidence="2" type="ORF">X777_05699</name>
</gene>
<dbReference type="SUPFAM" id="SSF51735">
    <property type="entry name" value="NAD(P)-binding Rossmann-fold domains"/>
    <property type="match status" value="1"/>
</dbReference>
<reference evidence="2 3" key="1">
    <citation type="journal article" date="2014" name="Curr. Biol.">
        <title>The genome of the clonal raider ant Cerapachys biroi.</title>
        <authorList>
            <person name="Oxley P.R."/>
            <person name="Ji L."/>
            <person name="Fetter-Pruneda I."/>
            <person name="McKenzie S.K."/>
            <person name="Li C."/>
            <person name="Hu H."/>
            <person name="Zhang G."/>
            <person name="Kronauer D.J."/>
        </authorList>
    </citation>
    <scope>NUCLEOTIDE SEQUENCE [LARGE SCALE GENOMIC DNA]</scope>
</reference>
<dbReference type="Pfam" id="PF00107">
    <property type="entry name" value="ADH_zinc_N"/>
    <property type="match status" value="1"/>
</dbReference>
<dbReference type="GO" id="GO:0016491">
    <property type="term" value="F:oxidoreductase activity"/>
    <property type="evidence" value="ECO:0007669"/>
    <property type="project" value="InterPro"/>
</dbReference>
<accession>A0A026WF34</accession>
<dbReference type="InterPro" id="IPR036291">
    <property type="entry name" value="NAD(P)-bd_dom_sf"/>
</dbReference>
<dbReference type="GO" id="GO:0006633">
    <property type="term" value="P:fatty acid biosynthetic process"/>
    <property type="evidence" value="ECO:0007669"/>
    <property type="project" value="TreeGrafter"/>
</dbReference>
<dbReference type="SMART" id="SM00829">
    <property type="entry name" value="PKS_ER"/>
    <property type="match status" value="1"/>
</dbReference>